<dbReference type="RefSeq" id="WP_117381802.1">
    <property type="nucleotide sequence ID" value="NZ_QWDE01000001.1"/>
</dbReference>
<comment type="caution">
    <text evidence="16">The sequence shown here is derived from an EMBL/GenBank/DDBJ whole genome shotgun (WGS) entry which is preliminary data.</text>
</comment>
<protein>
    <recommendedName>
        <fullName evidence="5">Aminopeptidase N</fullName>
        <ecNumber evidence="4">3.4.11.2</ecNumber>
    </recommendedName>
</protein>
<accession>A0A3E2NVL4</accession>
<name>A0A3E2NVL4_9SPHI</name>
<comment type="subcellular location">
    <subcellularLocation>
        <location evidence="2">Cytoplasm</location>
    </subcellularLocation>
</comment>
<evidence type="ECO:0000313" key="16">
    <source>
        <dbReference type="EMBL" id="RFZ84900.1"/>
    </source>
</evidence>
<dbReference type="SUPFAM" id="SSF55486">
    <property type="entry name" value="Metalloproteases ('zincins'), catalytic domain"/>
    <property type="match status" value="1"/>
</dbReference>
<organism evidence="16 17">
    <name type="scientific">Mucilaginibacter terrenus</name>
    <dbReference type="NCBI Taxonomy" id="2482727"/>
    <lineage>
        <taxon>Bacteria</taxon>
        <taxon>Pseudomonadati</taxon>
        <taxon>Bacteroidota</taxon>
        <taxon>Sphingobacteriia</taxon>
        <taxon>Sphingobacteriales</taxon>
        <taxon>Sphingobacteriaceae</taxon>
        <taxon>Mucilaginibacter</taxon>
    </lineage>
</organism>
<dbReference type="PANTHER" id="PTHR45726:SF3">
    <property type="entry name" value="LEUKOTRIENE A-4 HYDROLASE"/>
    <property type="match status" value="1"/>
</dbReference>
<dbReference type="GO" id="GO:0008270">
    <property type="term" value="F:zinc ion binding"/>
    <property type="evidence" value="ECO:0007669"/>
    <property type="project" value="InterPro"/>
</dbReference>
<evidence type="ECO:0000256" key="6">
    <source>
        <dbReference type="ARBA" id="ARBA00022490"/>
    </source>
</evidence>
<comment type="cofactor">
    <cofactor evidence="13">
        <name>Zn(2+)</name>
        <dbReference type="ChEBI" id="CHEBI:29105"/>
    </cofactor>
    <text evidence="13">Binds 1 zinc ion per subunit.</text>
</comment>
<feature type="domain" description="Peptidase M1 membrane alanine aminopeptidase" evidence="15">
    <location>
        <begin position="271"/>
        <end position="462"/>
    </location>
</feature>
<dbReference type="InterPro" id="IPR027268">
    <property type="entry name" value="Peptidase_M4/M1_CTD_sf"/>
</dbReference>
<dbReference type="OrthoDB" id="100605at2"/>
<dbReference type="PANTHER" id="PTHR45726">
    <property type="entry name" value="LEUKOTRIENE A-4 HYDROLASE"/>
    <property type="match status" value="1"/>
</dbReference>
<evidence type="ECO:0000256" key="5">
    <source>
        <dbReference type="ARBA" id="ARBA00015611"/>
    </source>
</evidence>
<evidence type="ECO:0000256" key="1">
    <source>
        <dbReference type="ARBA" id="ARBA00000098"/>
    </source>
</evidence>
<dbReference type="GO" id="GO:0006508">
    <property type="term" value="P:proteolysis"/>
    <property type="evidence" value="ECO:0007669"/>
    <property type="project" value="UniProtKB-KW"/>
</dbReference>
<feature type="active site" description="Proton donor" evidence="12">
    <location>
        <position position="400"/>
    </location>
</feature>
<dbReference type="Gene3D" id="1.10.390.10">
    <property type="entry name" value="Neutral Protease Domain 2"/>
    <property type="match status" value="1"/>
</dbReference>
<evidence type="ECO:0000256" key="8">
    <source>
        <dbReference type="ARBA" id="ARBA00022723"/>
    </source>
</evidence>
<feature type="chain" id="PRO_5017627036" description="Aminopeptidase N" evidence="14">
    <location>
        <begin position="24"/>
        <end position="536"/>
    </location>
</feature>
<dbReference type="AlphaFoldDB" id="A0A3E2NVL4"/>
<keyword evidence="14" id="KW-0732">Signal</keyword>
<evidence type="ECO:0000256" key="7">
    <source>
        <dbReference type="ARBA" id="ARBA00022670"/>
    </source>
</evidence>
<dbReference type="InterPro" id="IPR042097">
    <property type="entry name" value="Aminopeptidase_N-like_N_sf"/>
</dbReference>
<evidence type="ECO:0000256" key="11">
    <source>
        <dbReference type="ARBA" id="ARBA00023049"/>
    </source>
</evidence>
<gene>
    <name evidence="16" type="ORF">DYU05_04655</name>
</gene>
<keyword evidence="17" id="KW-1185">Reference proteome</keyword>
<dbReference type="EMBL" id="QWDE01000001">
    <property type="protein sequence ID" value="RFZ84900.1"/>
    <property type="molecule type" value="Genomic_DNA"/>
</dbReference>
<evidence type="ECO:0000256" key="4">
    <source>
        <dbReference type="ARBA" id="ARBA00012564"/>
    </source>
</evidence>
<dbReference type="GO" id="GO:0008237">
    <property type="term" value="F:metallopeptidase activity"/>
    <property type="evidence" value="ECO:0007669"/>
    <property type="project" value="UniProtKB-KW"/>
</dbReference>
<reference evidence="16 17" key="1">
    <citation type="submission" date="2018-08" db="EMBL/GenBank/DDBJ databases">
        <title>Mucilaginibacter terrae sp. nov., isolated from manganese diggings.</title>
        <authorList>
            <person name="Huang Y."/>
            <person name="Zhou Z."/>
        </authorList>
    </citation>
    <scope>NUCLEOTIDE SEQUENCE [LARGE SCALE GENOMIC DNA]</scope>
    <source>
        <strain evidence="16 17">ZH6</strain>
    </source>
</reference>
<proteinExistence type="inferred from homology"/>
<evidence type="ECO:0000256" key="12">
    <source>
        <dbReference type="PIRSR" id="PIRSR634015-1"/>
    </source>
</evidence>
<dbReference type="InterPro" id="IPR034015">
    <property type="entry name" value="M1_LTA4H"/>
</dbReference>
<dbReference type="SUPFAM" id="SSF63737">
    <property type="entry name" value="Leukotriene A4 hydrolase N-terminal domain"/>
    <property type="match status" value="1"/>
</dbReference>
<dbReference type="GO" id="GO:0016285">
    <property type="term" value="F:alanyl aminopeptidase activity"/>
    <property type="evidence" value="ECO:0007669"/>
    <property type="project" value="UniProtKB-EC"/>
</dbReference>
<dbReference type="Proteomes" id="UP000260823">
    <property type="component" value="Unassembled WGS sequence"/>
</dbReference>
<evidence type="ECO:0000256" key="14">
    <source>
        <dbReference type="SAM" id="SignalP"/>
    </source>
</evidence>
<keyword evidence="9" id="KW-0378">Hydrolase</keyword>
<sequence length="536" mass="60635">MQRNCLKCVTALLLSVFCFTVSAQTKTTSGGKLKPEQANMDVRHYTIALDVNFEQKTIDGYTTIDIITAKPTRTLLFDLLDSLNVKSVSVNGTSEPFVYKNNLININTTKELPAGKYAVKVVYGGKPHIAVRPPWDDGFTFTRDSTGHDWLAVTAEGTGGKIYYPCKDHPSDEPNEGADLIITVPKGLVVAGPGLLVKQSTSGNKATFHWRTKYTINNYSILFNVGDYKLVKRSYKSIAGNTVPMWFYVLNEHAEKADKLMDIFEVTIHEKEKYFGEYPWAKEKVGLVETPHLGMEHQSMVAYGNKFRYVKVGNQDYDWLLHHEFGHEWWGNKVTAIDWADYWIHEGIDSYSDALFTLEFAGKPAYIDYFKKSGKGIQNKQPLVLGKDIDEESAYNNDIYTKGAFFMHTLNYVMGDSLFFPTLKSFATSPEHTYNNLNNTDGVEEFFSKAYGKSLKPLFDMYLRTTNKLEISVTTGRRDNQYLIKLSNINMDLPLDVTTDGGVHHITASSKGIIITSKTMPVIDADGWYFKKVTYE</sequence>
<dbReference type="Gene3D" id="2.60.40.1730">
    <property type="entry name" value="tricorn interacting facor f3 domain"/>
    <property type="match status" value="1"/>
</dbReference>
<dbReference type="Pfam" id="PF01433">
    <property type="entry name" value="Peptidase_M1"/>
    <property type="match status" value="1"/>
</dbReference>
<keyword evidence="8 13" id="KW-0479">Metal-binding</keyword>
<evidence type="ECO:0000256" key="9">
    <source>
        <dbReference type="ARBA" id="ARBA00022801"/>
    </source>
</evidence>
<feature type="active site" description="Proton acceptor" evidence="12">
    <location>
        <position position="324"/>
    </location>
</feature>
<evidence type="ECO:0000313" key="17">
    <source>
        <dbReference type="Proteomes" id="UP000260823"/>
    </source>
</evidence>
<dbReference type="EC" id="3.4.11.2" evidence="4"/>
<feature type="signal peptide" evidence="14">
    <location>
        <begin position="1"/>
        <end position="23"/>
    </location>
</feature>
<keyword evidence="10 13" id="KW-0862">Zinc</keyword>
<evidence type="ECO:0000256" key="3">
    <source>
        <dbReference type="ARBA" id="ARBA00010136"/>
    </source>
</evidence>
<feature type="binding site" evidence="13">
    <location>
        <position position="323"/>
    </location>
    <ligand>
        <name>Zn(2+)</name>
        <dbReference type="ChEBI" id="CHEBI:29105"/>
        <note>catalytic</note>
    </ligand>
</feature>
<evidence type="ECO:0000259" key="15">
    <source>
        <dbReference type="Pfam" id="PF01433"/>
    </source>
</evidence>
<keyword evidence="6" id="KW-0963">Cytoplasm</keyword>
<dbReference type="GO" id="GO:0005737">
    <property type="term" value="C:cytoplasm"/>
    <property type="evidence" value="ECO:0007669"/>
    <property type="project" value="UniProtKB-SubCell"/>
</dbReference>
<feature type="binding site" evidence="13">
    <location>
        <position position="346"/>
    </location>
    <ligand>
        <name>Zn(2+)</name>
        <dbReference type="ChEBI" id="CHEBI:29105"/>
        <note>catalytic</note>
    </ligand>
</feature>
<dbReference type="InterPro" id="IPR001930">
    <property type="entry name" value="Peptidase_M1"/>
</dbReference>
<evidence type="ECO:0000256" key="13">
    <source>
        <dbReference type="PIRSR" id="PIRSR634015-3"/>
    </source>
</evidence>
<evidence type="ECO:0000256" key="10">
    <source>
        <dbReference type="ARBA" id="ARBA00022833"/>
    </source>
</evidence>
<dbReference type="PRINTS" id="PR00756">
    <property type="entry name" value="ALADIPTASE"/>
</dbReference>
<dbReference type="InterPro" id="IPR014782">
    <property type="entry name" value="Peptidase_M1_dom"/>
</dbReference>
<evidence type="ECO:0000256" key="2">
    <source>
        <dbReference type="ARBA" id="ARBA00004496"/>
    </source>
</evidence>
<keyword evidence="7" id="KW-0645">Protease</keyword>
<keyword evidence="11" id="KW-0482">Metalloprotease</keyword>
<comment type="similarity">
    <text evidence="3">Belongs to the peptidase M1 family.</text>
</comment>
<feature type="binding site" evidence="13">
    <location>
        <position position="327"/>
    </location>
    <ligand>
        <name>Zn(2+)</name>
        <dbReference type="ChEBI" id="CHEBI:29105"/>
        <note>catalytic</note>
    </ligand>
</feature>
<dbReference type="CDD" id="cd09603">
    <property type="entry name" value="M1_APN_like"/>
    <property type="match status" value="1"/>
</dbReference>
<comment type="catalytic activity">
    <reaction evidence="1">
        <text>Release of an N-terminal amino acid, Xaa-|-Yaa- from a peptide, amide or arylamide. Xaa is preferably Ala, but may be most amino acids including Pro (slow action). When a terminal hydrophobic residue is followed by a prolyl residue, the two may be released as an intact Xaa-Pro dipeptide.</text>
        <dbReference type="EC" id="3.4.11.2"/>
    </reaction>
</comment>